<name>G3GTV6_CRIGR</name>
<evidence type="ECO:0000313" key="2">
    <source>
        <dbReference type="Proteomes" id="UP000001075"/>
    </source>
</evidence>
<organism evidence="1 2">
    <name type="scientific">Cricetulus griseus</name>
    <name type="common">Chinese hamster</name>
    <name type="synonym">Cricetulus barabensis griseus</name>
    <dbReference type="NCBI Taxonomy" id="10029"/>
    <lineage>
        <taxon>Eukaryota</taxon>
        <taxon>Metazoa</taxon>
        <taxon>Chordata</taxon>
        <taxon>Craniata</taxon>
        <taxon>Vertebrata</taxon>
        <taxon>Euteleostomi</taxon>
        <taxon>Mammalia</taxon>
        <taxon>Eutheria</taxon>
        <taxon>Euarchontoglires</taxon>
        <taxon>Glires</taxon>
        <taxon>Rodentia</taxon>
        <taxon>Myomorpha</taxon>
        <taxon>Muroidea</taxon>
        <taxon>Cricetidae</taxon>
        <taxon>Cricetinae</taxon>
        <taxon>Cricetulus</taxon>
    </lineage>
</organism>
<protein>
    <submittedName>
        <fullName evidence="1">Uncharacterized protein</fullName>
    </submittedName>
</protein>
<dbReference type="InParanoid" id="G3GTV6"/>
<reference evidence="2" key="1">
    <citation type="journal article" date="2011" name="Nat. Biotechnol.">
        <title>The genomic sequence of the Chinese hamster ovary (CHO)-K1 cell line.</title>
        <authorList>
            <person name="Xu X."/>
            <person name="Nagarajan H."/>
            <person name="Lewis N.E."/>
            <person name="Pan S."/>
            <person name="Cai Z."/>
            <person name="Liu X."/>
            <person name="Chen W."/>
            <person name="Xie M."/>
            <person name="Wang W."/>
            <person name="Hammond S."/>
            <person name="Andersen M.R."/>
            <person name="Neff N."/>
            <person name="Passarelli B."/>
            <person name="Koh W."/>
            <person name="Fan H.C."/>
            <person name="Wang J."/>
            <person name="Gui Y."/>
            <person name="Lee K.H."/>
            <person name="Betenbaugh M.J."/>
            <person name="Quake S.R."/>
            <person name="Famili I."/>
            <person name="Palsson B.O."/>
            <person name="Wang J."/>
        </authorList>
    </citation>
    <scope>NUCLEOTIDE SEQUENCE [LARGE SCALE GENOMIC DNA]</scope>
    <source>
        <strain evidence="2">CHO K1 cell line</strain>
    </source>
</reference>
<dbReference type="AlphaFoldDB" id="G3GTV6"/>
<evidence type="ECO:0000313" key="1">
    <source>
        <dbReference type="EMBL" id="EGV92948.1"/>
    </source>
</evidence>
<gene>
    <name evidence="1" type="ORF">I79_001095</name>
</gene>
<sequence length="65" mass="6951">MPTKGDEPLNPECPQEWREVKEGCGDIVPCHGAGGAPSNSIPGESCVLLKDLMLILSSTRMLQLT</sequence>
<proteinExistence type="predicted"/>
<accession>G3GTV6</accession>
<dbReference type="Proteomes" id="UP000001075">
    <property type="component" value="Unassembled WGS sequence"/>
</dbReference>
<dbReference type="EMBL" id="JH000023">
    <property type="protein sequence ID" value="EGV92948.1"/>
    <property type="molecule type" value="Genomic_DNA"/>
</dbReference>